<organism evidence="2 3">
    <name type="scientific">Streptomyces hazeniae</name>
    <dbReference type="NCBI Taxonomy" id="3075538"/>
    <lineage>
        <taxon>Bacteria</taxon>
        <taxon>Bacillati</taxon>
        <taxon>Actinomycetota</taxon>
        <taxon>Actinomycetes</taxon>
        <taxon>Kitasatosporales</taxon>
        <taxon>Streptomycetaceae</taxon>
        <taxon>Streptomyces</taxon>
    </lineage>
</organism>
<keyword evidence="1" id="KW-1133">Transmembrane helix</keyword>
<evidence type="ECO:0000256" key="1">
    <source>
        <dbReference type="SAM" id="Phobius"/>
    </source>
</evidence>
<dbReference type="Proteomes" id="UP001183414">
    <property type="component" value="Unassembled WGS sequence"/>
</dbReference>
<evidence type="ECO:0000313" key="2">
    <source>
        <dbReference type="EMBL" id="MDT0382393.1"/>
    </source>
</evidence>
<keyword evidence="1" id="KW-0812">Transmembrane</keyword>
<evidence type="ECO:0008006" key="4">
    <source>
        <dbReference type="Google" id="ProtNLM"/>
    </source>
</evidence>
<gene>
    <name evidence="2" type="ORF">RM572_26900</name>
</gene>
<dbReference type="PROSITE" id="PS51257">
    <property type="entry name" value="PROKAR_LIPOPROTEIN"/>
    <property type="match status" value="1"/>
</dbReference>
<keyword evidence="1" id="KW-0472">Membrane</keyword>
<dbReference type="EMBL" id="JAVREQ010000036">
    <property type="protein sequence ID" value="MDT0382393.1"/>
    <property type="molecule type" value="Genomic_DNA"/>
</dbReference>
<protein>
    <recommendedName>
        <fullName evidence="4">DUF2964 family protein</fullName>
    </recommendedName>
</protein>
<evidence type="ECO:0000313" key="3">
    <source>
        <dbReference type="Proteomes" id="UP001183414"/>
    </source>
</evidence>
<sequence>MNVERALVAALVVFAAACGMFALVGVLLSLLKLAADTAGAIAAAGLGATISIPLARRKR</sequence>
<proteinExistence type="predicted"/>
<accession>A0ABU2NZI5</accession>
<feature type="transmembrane region" description="Helical" evidence="1">
    <location>
        <begin position="7"/>
        <end position="31"/>
    </location>
</feature>
<comment type="caution">
    <text evidence="2">The sequence shown here is derived from an EMBL/GenBank/DDBJ whole genome shotgun (WGS) entry which is preliminary data.</text>
</comment>
<reference evidence="3" key="1">
    <citation type="submission" date="2023-07" db="EMBL/GenBank/DDBJ databases">
        <title>30 novel species of actinomycetes from the DSMZ collection.</title>
        <authorList>
            <person name="Nouioui I."/>
        </authorList>
    </citation>
    <scope>NUCLEOTIDE SEQUENCE [LARGE SCALE GENOMIC DNA]</scope>
    <source>
        <strain evidence="3">DSM 42041</strain>
    </source>
</reference>
<keyword evidence="3" id="KW-1185">Reference proteome</keyword>
<dbReference type="RefSeq" id="WP_311675985.1">
    <property type="nucleotide sequence ID" value="NZ_JAVREQ010000036.1"/>
</dbReference>
<feature type="transmembrane region" description="Helical" evidence="1">
    <location>
        <begin position="37"/>
        <end position="55"/>
    </location>
</feature>
<name>A0ABU2NZI5_9ACTN</name>